<dbReference type="GO" id="GO:0008017">
    <property type="term" value="F:microtubule binding"/>
    <property type="evidence" value="ECO:0007669"/>
    <property type="project" value="InterPro"/>
</dbReference>
<evidence type="ECO:0000256" key="1">
    <source>
        <dbReference type="PROSITE-ProRule" id="PRU00103"/>
    </source>
</evidence>
<dbReference type="InterPro" id="IPR016024">
    <property type="entry name" value="ARM-type_fold"/>
</dbReference>
<dbReference type="EMBL" id="OX459124">
    <property type="protein sequence ID" value="CAI9112485.1"/>
    <property type="molecule type" value="Genomic_DNA"/>
</dbReference>
<sequence length="1124" mass="126089">MSVTKQNQNQAAAARELKQKVLLCLHKLSDRDTHKAAAVELESIAKDLTPDTLPSYISSITATDSADKSTVRKQCLNLITILAVQHGNSLSPYISKLLSAVLRRLRDSDTSIRAACASAASAIAAHVTKPSFSTLTKPFIEALFTEQEQNSQIGTALCLSAVIEAVPEPDLAMLRKLLGRFEKLVKCDSFKAKAGVLGLIGSVIEVGAVGSANGNAARNLVTCLMELLSSEDWAARKGAAESLMKLALVEKESLRELKFGCLKTFEAKRFDKVKVVRETMNQMVEAWREIPDESDEPDISNLESQSSTKDVASEVRHTLAPKTSCTISSGAPQLKKKLFSSKSSLCNGSWVASGSKRNLVLGAEKKTGPAMFRKLDPKKPSDSKSKTFIPTDFGNEISEGNPTNKFEKSIEKGEERNKLSKAHNKRSLFIKSGFRVVPCEDEISDATVVVSNETSEIKNLKDSEDLSLIRKQLVQIENQQSNLLDLLQKFMGSSQSGMQSLETRVHGLELALDEISFDLAVSTGRMSTGASSGTTCCRLPGANFLSSKLWRKTQQKHSSSRLISSRGPTASNSIYNKANETGDPQPLKLESRRSRFQGGHGVIRNPLAKIPSELQDTDLRMDTGCFSKWVGFCNMQKSVHFERKSLKKRQKGYLKGELRNMGMQRESPKKVSPLKQKTLTLQHLFDLDSPRNCGLRDCSDSQTEEIFSLLAHCSVVYTFNDPEESTSQQDLKRVKLIRLLSLIKSLKVALKHHDLSSIFALLSANLFRPINPTSCSFIPILPDDEEPVDIPSASWSHLQIVFDILQLLLLKTDVKRLQVHIDHSFLISLLNLFRSEDPRERESLKNVYHQIYAKFTFYRSFMRKAMNDVFLHYIFEQDGQRHCGIGELLEIWGSIINGFTVPLKEEHKLFLMRVLIPLHKPKGMQVYHRQLTYCVIQFVQKEPVLGGIVVKGILRYWPVTNCQKEVLLIGELEDLVENLHPEKCKPIATPLCTQITRCMNSWNSQVAERALYVWNRERFVKMASQEEVYRLVVKSVEKNLKHHWSNVVRKLTENVKETLQESDPSLYSKCASQLELEESEAKHREMRKKKMWERIEMAAKSSNGNTHVPTDDIRPGGCGVQVLL</sequence>
<dbReference type="SUPFAM" id="SSF48371">
    <property type="entry name" value="ARM repeat"/>
    <property type="match status" value="2"/>
</dbReference>
<dbReference type="GO" id="GO:0000159">
    <property type="term" value="C:protein phosphatase type 2A complex"/>
    <property type="evidence" value="ECO:0007669"/>
    <property type="project" value="InterPro"/>
</dbReference>
<protein>
    <submittedName>
        <fullName evidence="4">OLC1v1012942C1</fullName>
    </submittedName>
</protein>
<dbReference type="PROSITE" id="PS50077">
    <property type="entry name" value="HEAT_REPEAT"/>
    <property type="match status" value="1"/>
</dbReference>
<evidence type="ECO:0000259" key="3">
    <source>
        <dbReference type="Pfam" id="PF24714"/>
    </source>
</evidence>
<dbReference type="InterPro" id="IPR057600">
    <property type="entry name" value="TORTIFOLIA1/SINE1-2_N"/>
</dbReference>
<proteinExistence type="predicted"/>
<name>A0AAV1DX69_OLDCO</name>
<feature type="region of interest" description="Disordered" evidence="2">
    <location>
        <begin position="556"/>
        <end position="588"/>
    </location>
</feature>
<feature type="domain" description="TORTIFOLIA1/SINE1-2 N-terminal" evidence="3">
    <location>
        <begin position="15"/>
        <end position="289"/>
    </location>
</feature>
<dbReference type="InterPro" id="IPR033337">
    <property type="entry name" value="TORTIFOLIA1/SINE1-2"/>
</dbReference>
<organism evidence="4 5">
    <name type="scientific">Oldenlandia corymbosa var. corymbosa</name>
    <dbReference type="NCBI Taxonomy" id="529605"/>
    <lineage>
        <taxon>Eukaryota</taxon>
        <taxon>Viridiplantae</taxon>
        <taxon>Streptophyta</taxon>
        <taxon>Embryophyta</taxon>
        <taxon>Tracheophyta</taxon>
        <taxon>Spermatophyta</taxon>
        <taxon>Magnoliopsida</taxon>
        <taxon>eudicotyledons</taxon>
        <taxon>Gunneridae</taxon>
        <taxon>Pentapetalae</taxon>
        <taxon>asterids</taxon>
        <taxon>lamiids</taxon>
        <taxon>Gentianales</taxon>
        <taxon>Rubiaceae</taxon>
        <taxon>Rubioideae</taxon>
        <taxon>Spermacoceae</taxon>
        <taxon>Hedyotis-Oldenlandia complex</taxon>
        <taxon>Oldenlandia</taxon>
    </lineage>
</organism>
<dbReference type="Gene3D" id="1.25.10.10">
    <property type="entry name" value="Leucine-rich Repeat Variant"/>
    <property type="match status" value="2"/>
</dbReference>
<dbReference type="AlphaFoldDB" id="A0AAV1DX69"/>
<accession>A0AAV1DX69</accession>
<dbReference type="PANTHER" id="PTHR31355">
    <property type="entry name" value="MICROTUBULE-ASSOCIATED PROTEIN TORTIFOLIA1"/>
    <property type="match status" value="1"/>
</dbReference>
<evidence type="ECO:0000313" key="5">
    <source>
        <dbReference type="Proteomes" id="UP001161247"/>
    </source>
</evidence>
<dbReference type="Pfam" id="PF24714">
    <property type="entry name" value="TOR1L1_N"/>
    <property type="match status" value="1"/>
</dbReference>
<dbReference type="Pfam" id="PF01603">
    <property type="entry name" value="B56"/>
    <property type="match status" value="1"/>
</dbReference>
<feature type="compositionally biased region" description="Polar residues" evidence="2">
    <location>
        <begin position="560"/>
        <end position="579"/>
    </location>
</feature>
<dbReference type="PANTHER" id="PTHR31355:SF8">
    <property type="entry name" value="TORTIFOLIA1-LIKE PROTEIN 3"/>
    <property type="match status" value="1"/>
</dbReference>
<dbReference type="InterPro" id="IPR011989">
    <property type="entry name" value="ARM-like"/>
</dbReference>
<evidence type="ECO:0000256" key="2">
    <source>
        <dbReference type="SAM" id="MobiDB-lite"/>
    </source>
</evidence>
<dbReference type="GO" id="GO:0007165">
    <property type="term" value="P:signal transduction"/>
    <property type="evidence" value="ECO:0007669"/>
    <property type="project" value="InterPro"/>
</dbReference>
<dbReference type="InterPro" id="IPR002554">
    <property type="entry name" value="PP2A_B56"/>
</dbReference>
<dbReference type="GO" id="GO:0019888">
    <property type="term" value="F:protein phosphatase regulator activity"/>
    <property type="evidence" value="ECO:0007669"/>
    <property type="project" value="InterPro"/>
</dbReference>
<reference evidence="4" key="1">
    <citation type="submission" date="2023-03" db="EMBL/GenBank/DDBJ databases">
        <authorList>
            <person name="Julca I."/>
        </authorList>
    </citation>
    <scope>NUCLEOTIDE SEQUENCE</scope>
</reference>
<dbReference type="Proteomes" id="UP001161247">
    <property type="component" value="Chromosome 7"/>
</dbReference>
<dbReference type="FunFam" id="1.25.10.10:FF:000549">
    <property type="entry name" value="ARM repeat superfamily protein"/>
    <property type="match status" value="1"/>
</dbReference>
<dbReference type="FunFam" id="1.25.10.10:FF:000331">
    <property type="entry name" value="Phosphoprotein phosphatase, putative"/>
    <property type="match status" value="1"/>
</dbReference>
<gene>
    <name evidence="4" type="ORF">OLC1_LOCUS19681</name>
</gene>
<evidence type="ECO:0000313" key="4">
    <source>
        <dbReference type="EMBL" id="CAI9112485.1"/>
    </source>
</evidence>
<keyword evidence="5" id="KW-1185">Reference proteome</keyword>
<feature type="repeat" description="HEAT" evidence="1">
    <location>
        <begin position="97"/>
        <end position="135"/>
    </location>
</feature>
<dbReference type="GO" id="GO:0005874">
    <property type="term" value="C:microtubule"/>
    <property type="evidence" value="ECO:0007669"/>
    <property type="project" value="InterPro"/>
</dbReference>
<dbReference type="InterPro" id="IPR021133">
    <property type="entry name" value="HEAT_type_2"/>
</dbReference>